<accession>A0A0R2HYP6</accession>
<evidence type="ECO:0000313" key="5">
    <source>
        <dbReference type="Proteomes" id="UP000051658"/>
    </source>
</evidence>
<feature type="domain" description="Chitin-binding type-4" evidence="3">
    <location>
        <begin position="31"/>
        <end position="193"/>
    </location>
</feature>
<dbReference type="eggNOG" id="COG3397">
    <property type="taxonomic scope" value="Bacteria"/>
</dbReference>
<dbReference type="Gene3D" id="2.70.50.50">
    <property type="entry name" value="chitin-binding protein cbp21"/>
    <property type="match status" value="1"/>
</dbReference>
<dbReference type="PANTHER" id="PTHR34823:SF1">
    <property type="entry name" value="CHITIN-BINDING TYPE-4 DOMAIN-CONTAINING PROTEIN"/>
    <property type="match status" value="1"/>
</dbReference>
<dbReference type="CDD" id="cd21177">
    <property type="entry name" value="LPMO_AA10"/>
    <property type="match status" value="1"/>
</dbReference>
<keyword evidence="5" id="KW-1185">Reference proteome</keyword>
<dbReference type="InterPro" id="IPR004302">
    <property type="entry name" value="Cellulose/chitin-bd_N"/>
</dbReference>
<keyword evidence="1 2" id="KW-0732">Signal</keyword>
<dbReference type="AlphaFoldDB" id="A0A0R2HYP6"/>
<comment type="caution">
    <text evidence="4">The sequence shown here is derived from an EMBL/GenBank/DDBJ whole genome shotgun (WGS) entry which is preliminary data.</text>
</comment>
<protein>
    <recommendedName>
        <fullName evidence="3">Chitin-binding type-4 domain-containing protein</fullName>
    </recommendedName>
</protein>
<dbReference type="Proteomes" id="UP000051658">
    <property type="component" value="Unassembled WGS sequence"/>
</dbReference>
<gene>
    <name evidence="4" type="ORF">IV74_GL001211</name>
</gene>
<evidence type="ECO:0000259" key="3">
    <source>
        <dbReference type="Pfam" id="PF03067"/>
    </source>
</evidence>
<dbReference type="PANTHER" id="PTHR34823">
    <property type="entry name" value="GLCNAC-BINDING PROTEIN A"/>
    <property type="match status" value="1"/>
</dbReference>
<name>A0A0R2HYP6_CARDV</name>
<dbReference type="EMBL" id="JQBS01000001">
    <property type="protein sequence ID" value="KRN57954.1"/>
    <property type="molecule type" value="Genomic_DNA"/>
</dbReference>
<reference evidence="4 5" key="1">
    <citation type="journal article" date="2015" name="Genome Announc.">
        <title>Expanding the biotechnology potential of lactobacilli through comparative genomics of 213 strains and associated genera.</title>
        <authorList>
            <person name="Sun Z."/>
            <person name="Harris H.M."/>
            <person name="McCann A."/>
            <person name="Guo C."/>
            <person name="Argimon S."/>
            <person name="Zhang W."/>
            <person name="Yang X."/>
            <person name="Jeffery I.B."/>
            <person name="Cooney J.C."/>
            <person name="Kagawa T.F."/>
            <person name="Liu W."/>
            <person name="Song Y."/>
            <person name="Salvetti E."/>
            <person name="Wrobel A."/>
            <person name="Rasinkangas P."/>
            <person name="Parkhill J."/>
            <person name="Rea M.C."/>
            <person name="O'Sullivan O."/>
            <person name="Ritari J."/>
            <person name="Douillard F.P."/>
            <person name="Paul Ross R."/>
            <person name="Yang R."/>
            <person name="Briner A.E."/>
            <person name="Felis G.E."/>
            <person name="de Vos W.M."/>
            <person name="Barrangou R."/>
            <person name="Klaenhammer T.R."/>
            <person name="Caufield P.W."/>
            <person name="Cui Y."/>
            <person name="Zhang H."/>
            <person name="O'Toole P.W."/>
        </authorList>
    </citation>
    <scope>NUCLEOTIDE SEQUENCE [LARGE SCALE GENOMIC DNA]</scope>
    <source>
        <strain evidence="4 5">DSM 20623</strain>
    </source>
</reference>
<evidence type="ECO:0000256" key="2">
    <source>
        <dbReference type="SAM" id="SignalP"/>
    </source>
</evidence>
<sequence length="197" mass="21903">MIMKKNLLKFVLTVTLVLGGVAAYASTASAHGYVSSPASRVFKGTELGGKLNENIGDAAYEPQSIETFKDTFVTGKLANAGISRFSLLDEQTAERWNKTDIKTGVQPFTWHLTAPHSTTTWDYYMTKQGWDPNQPLDIKNFELVTQQDDHHAIPVENPTQLVTIPADRSGYHVILAVWNIFDTPNAFYQAIDVNVVK</sequence>
<organism evidence="4 5">
    <name type="scientific">Carnobacterium divergens DSM 20623</name>
    <dbReference type="NCBI Taxonomy" id="1449336"/>
    <lineage>
        <taxon>Bacteria</taxon>
        <taxon>Bacillati</taxon>
        <taxon>Bacillota</taxon>
        <taxon>Bacilli</taxon>
        <taxon>Lactobacillales</taxon>
        <taxon>Carnobacteriaceae</taxon>
        <taxon>Carnobacterium</taxon>
    </lineage>
</organism>
<dbReference type="PATRIC" id="fig|1449336.4.peg.1237"/>
<dbReference type="Pfam" id="PF03067">
    <property type="entry name" value="LPMO_10"/>
    <property type="match status" value="1"/>
</dbReference>
<dbReference type="SUPFAM" id="SSF81296">
    <property type="entry name" value="E set domains"/>
    <property type="match status" value="1"/>
</dbReference>
<dbReference type="InterPro" id="IPR051024">
    <property type="entry name" value="GlcNAc_Chitin_IntDeg"/>
</dbReference>
<feature type="signal peptide" evidence="2">
    <location>
        <begin position="1"/>
        <end position="30"/>
    </location>
</feature>
<evidence type="ECO:0000256" key="1">
    <source>
        <dbReference type="ARBA" id="ARBA00022729"/>
    </source>
</evidence>
<dbReference type="InterPro" id="IPR014756">
    <property type="entry name" value="Ig_E-set"/>
</dbReference>
<feature type="chain" id="PRO_5039352932" description="Chitin-binding type-4 domain-containing protein" evidence="2">
    <location>
        <begin position="31"/>
        <end position="197"/>
    </location>
</feature>
<evidence type="ECO:0000313" key="4">
    <source>
        <dbReference type="EMBL" id="KRN57954.1"/>
    </source>
</evidence>
<proteinExistence type="predicted"/>